<proteinExistence type="predicted"/>
<name>A0A7H0JWL1_9CORY</name>
<dbReference type="AlphaFoldDB" id="A0A7H0JWL1"/>
<evidence type="ECO:0000313" key="1">
    <source>
        <dbReference type="EMBL" id="MBC3178932.1"/>
    </source>
</evidence>
<dbReference type="RefSeq" id="WP_171194135.1">
    <property type="nucleotide sequence ID" value="NZ_CP061032.1"/>
</dbReference>
<dbReference type="KEGG" id="cluj:IAU68_06875"/>
<gene>
    <name evidence="1" type="ORF">H7348_06370</name>
    <name evidence="2" type="ORF">IAU68_06875</name>
</gene>
<evidence type="ECO:0000313" key="4">
    <source>
        <dbReference type="Proteomes" id="UP000642876"/>
    </source>
</evidence>
<keyword evidence="4" id="KW-1185">Reference proteome</keyword>
<sequence>MPSNPDAGRWRLAPRWEADVDLCQGDRVNFGGGVWEVLCDHRADVIPPGAPDLYRKI</sequence>
<accession>A0A7H0JWL1</accession>
<dbReference type="Proteomes" id="UP000516235">
    <property type="component" value="Chromosome"/>
</dbReference>
<evidence type="ECO:0000313" key="2">
    <source>
        <dbReference type="EMBL" id="QNP89427.1"/>
    </source>
</evidence>
<dbReference type="Proteomes" id="UP000642876">
    <property type="component" value="Unassembled WGS sequence"/>
</dbReference>
<dbReference type="EMBL" id="CP061032">
    <property type="protein sequence ID" value="QNP89427.1"/>
    <property type="molecule type" value="Genomic_DNA"/>
</dbReference>
<organism evidence="2 3">
    <name type="scientific">Corynebacterium lujinxingii</name>
    <dbReference type="NCBI Taxonomy" id="2763010"/>
    <lineage>
        <taxon>Bacteria</taxon>
        <taxon>Bacillati</taxon>
        <taxon>Actinomycetota</taxon>
        <taxon>Actinomycetes</taxon>
        <taxon>Mycobacteriales</taxon>
        <taxon>Corynebacteriaceae</taxon>
        <taxon>Corynebacterium</taxon>
    </lineage>
</organism>
<evidence type="ECO:0000313" key="3">
    <source>
        <dbReference type="Proteomes" id="UP000516235"/>
    </source>
</evidence>
<protein>
    <submittedName>
        <fullName evidence="2">Uncharacterized protein</fullName>
    </submittedName>
</protein>
<reference evidence="3 4" key="1">
    <citation type="submission" date="2020-08" db="EMBL/GenBank/DDBJ databases">
        <title>novel species in genus Corynebacterium.</title>
        <authorList>
            <person name="Zhang G."/>
        </authorList>
    </citation>
    <scope>NUCLEOTIDE SEQUENCE [LARGE SCALE GENOMIC DNA]</scope>
    <source>
        <strain evidence="2">Zg-917</strain>
        <strain evidence="3 4">zg-917</strain>
    </source>
</reference>
<dbReference type="EMBL" id="JACMYE010000004">
    <property type="protein sequence ID" value="MBC3178932.1"/>
    <property type="molecule type" value="Genomic_DNA"/>
</dbReference>